<reference evidence="2 3" key="2">
    <citation type="journal article" date="2015" name="Genome Announc.">
        <title>Complete Genome Sequence of Coriobacteriaceae Strain 68-1-3, a Novel Mucus-Degrading Isolate from the Swine Intestinal Tract.</title>
        <authorList>
            <person name="Looft T."/>
            <person name="Bayles D.O."/>
            <person name="Alt D.P."/>
            <person name="Stanton T.B."/>
        </authorList>
    </citation>
    <scope>NUCLEOTIDE SEQUENCE [LARGE SCALE GENOMIC DNA]</scope>
    <source>
        <strain evidence="2 3">68-1-3</strain>
    </source>
</reference>
<keyword evidence="3" id="KW-1185">Reference proteome</keyword>
<dbReference type="InterPro" id="IPR001387">
    <property type="entry name" value="Cro/C1-type_HTH"/>
</dbReference>
<dbReference type="OrthoDB" id="3831424at2"/>
<dbReference type="GO" id="GO:0003677">
    <property type="term" value="F:DNA binding"/>
    <property type="evidence" value="ECO:0007669"/>
    <property type="project" value="InterPro"/>
</dbReference>
<feature type="domain" description="HTH cro/C1-type" evidence="1">
    <location>
        <begin position="5"/>
        <end position="58"/>
    </location>
</feature>
<dbReference type="CDD" id="cd00093">
    <property type="entry name" value="HTH_XRE"/>
    <property type="match status" value="1"/>
</dbReference>
<reference evidence="3" key="1">
    <citation type="submission" date="2014-08" db="EMBL/GenBank/DDBJ databases">
        <title>Coriobacteriaceae sp. complete genome.</title>
        <authorList>
            <person name="Looft T."/>
            <person name="Bayles D.O."/>
            <person name="Stanton T.B."/>
        </authorList>
    </citation>
    <scope>NUCLEOTIDE SEQUENCE [LARGE SCALE GENOMIC DNA]</scope>
    <source>
        <strain evidence="3">68-1-3</strain>
    </source>
</reference>
<dbReference type="EMBL" id="CP009302">
    <property type="protein sequence ID" value="AJC11695.1"/>
    <property type="molecule type" value="Genomic_DNA"/>
</dbReference>
<dbReference type="InterPro" id="IPR010982">
    <property type="entry name" value="Lambda_DNA-bd_dom_sf"/>
</dbReference>
<organism evidence="2 3">
    <name type="scientific">Berryella intestinalis</name>
    <dbReference type="NCBI Taxonomy" id="1531429"/>
    <lineage>
        <taxon>Bacteria</taxon>
        <taxon>Bacillati</taxon>
        <taxon>Actinomycetota</taxon>
        <taxon>Coriobacteriia</taxon>
        <taxon>Eggerthellales</taxon>
        <taxon>Eggerthellaceae</taxon>
        <taxon>Berryella</taxon>
    </lineage>
</organism>
<accession>A0A0A8B2Q9</accession>
<dbReference type="HOGENOM" id="CLU_2952554_0_0_11"/>
<dbReference type="AlphaFoldDB" id="A0A0A8B2Q9"/>
<sequence>MSLGEARKAAGVTQAELSRLAGVPRRTIQDWERFGCSQARAGELAKVARKLGVAVEALL</sequence>
<dbReference type="SUPFAM" id="SSF47413">
    <property type="entry name" value="lambda repressor-like DNA-binding domains"/>
    <property type="match status" value="1"/>
</dbReference>
<evidence type="ECO:0000313" key="2">
    <source>
        <dbReference type="EMBL" id="AJC11695.1"/>
    </source>
</evidence>
<dbReference type="SMART" id="SM00530">
    <property type="entry name" value="HTH_XRE"/>
    <property type="match status" value="1"/>
</dbReference>
<dbReference type="Pfam" id="PF01381">
    <property type="entry name" value="HTH_3"/>
    <property type="match status" value="1"/>
</dbReference>
<evidence type="ECO:0000313" key="3">
    <source>
        <dbReference type="Proteomes" id="UP000031121"/>
    </source>
</evidence>
<dbReference type="KEGG" id="cbac:JI75_02400"/>
<gene>
    <name evidence="2" type="ORF">JI75_02400</name>
</gene>
<dbReference type="Gene3D" id="1.10.260.40">
    <property type="entry name" value="lambda repressor-like DNA-binding domains"/>
    <property type="match status" value="1"/>
</dbReference>
<protein>
    <recommendedName>
        <fullName evidence="1">HTH cro/C1-type domain-containing protein</fullName>
    </recommendedName>
</protein>
<dbReference type="PROSITE" id="PS50943">
    <property type="entry name" value="HTH_CROC1"/>
    <property type="match status" value="1"/>
</dbReference>
<dbReference type="RefSeq" id="WP_039688439.1">
    <property type="nucleotide sequence ID" value="NZ_CP009302.1"/>
</dbReference>
<dbReference type="Proteomes" id="UP000031121">
    <property type="component" value="Chromosome"/>
</dbReference>
<proteinExistence type="predicted"/>
<evidence type="ECO:0000259" key="1">
    <source>
        <dbReference type="PROSITE" id="PS50943"/>
    </source>
</evidence>
<name>A0A0A8B2Q9_9ACTN</name>